<dbReference type="RefSeq" id="WP_054632597.1">
    <property type="nucleotide sequence ID" value="NZ_CP014672.1"/>
</dbReference>
<dbReference type="InterPro" id="IPR036365">
    <property type="entry name" value="PGBD-like_sf"/>
</dbReference>
<dbReference type="SUPFAM" id="SSF47090">
    <property type="entry name" value="PGBD-like"/>
    <property type="match status" value="1"/>
</dbReference>
<dbReference type="Gene3D" id="3.90.226.10">
    <property type="entry name" value="2-enoyl-CoA Hydratase, Chain A, domain 1"/>
    <property type="match status" value="1"/>
</dbReference>
<dbReference type="Proteomes" id="UP000092971">
    <property type="component" value="Chromosome"/>
</dbReference>
<dbReference type="SMART" id="SM00228">
    <property type="entry name" value="PDZ"/>
    <property type="match status" value="1"/>
</dbReference>
<dbReference type="EMBL" id="CP014672">
    <property type="protein sequence ID" value="ANW98569.1"/>
    <property type="molecule type" value="Genomic_DNA"/>
</dbReference>
<dbReference type="Pfam" id="PF03572">
    <property type="entry name" value="Peptidase_S41"/>
    <property type="match status" value="1"/>
</dbReference>
<dbReference type="PROSITE" id="PS50106">
    <property type="entry name" value="PDZ"/>
    <property type="match status" value="1"/>
</dbReference>
<evidence type="ECO:0000256" key="4">
    <source>
        <dbReference type="ARBA" id="ARBA00022825"/>
    </source>
</evidence>
<dbReference type="GO" id="GO:0008236">
    <property type="term" value="F:serine-type peptidase activity"/>
    <property type="evidence" value="ECO:0007669"/>
    <property type="project" value="UniProtKB-KW"/>
</dbReference>
<evidence type="ECO:0000256" key="3">
    <source>
        <dbReference type="ARBA" id="ARBA00022801"/>
    </source>
</evidence>
<dbReference type="CDD" id="cd06782">
    <property type="entry name" value="cpPDZ_CPP-like"/>
    <property type="match status" value="1"/>
</dbReference>
<dbReference type="InterPro" id="IPR002477">
    <property type="entry name" value="Peptidoglycan-bd-like"/>
</dbReference>
<reference evidence="7 8" key="1">
    <citation type="submission" date="2016-02" db="EMBL/GenBank/DDBJ databases">
        <title>Comparison of Clostridium stercorarium subspecies using comparative genomics and transcriptomics.</title>
        <authorList>
            <person name="Schellenberg J."/>
            <person name="Thallinger G."/>
            <person name="Levin D.B."/>
            <person name="Zhang X."/>
            <person name="Alvare G."/>
            <person name="Fristensky B."/>
            <person name="Sparling R."/>
        </authorList>
    </citation>
    <scope>NUCLEOTIDE SEQUENCE [LARGE SCALE GENOMIC DNA]</scope>
    <source>
        <strain evidence="7 8">DSM 2910</strain>
    </source>
</reference>
<evidence type="ECO:0000256" key="1">
    <source>
        <dbReference type="ARBA" id="ARBA00009179"/>
    </source>
</evidence>
<dbReference type="NCBIfam" id="TIGR00225">
    <property type="entry name" value="prc"/>
    <property type="match status" value="1"/>
</dbReference>
<dbReference type="AlphaFoldDB" id="A0A1B1YCS4"/>
<comment type="similarity">
    <text evidence="1 5">Belongs to the peptidase S41A family.</text>
</comment>
<name>A0A1B1YCS4_THEST</name>
<dbReference type="CDD" id="cd07560">
    <property type="entry name" value="Peptidase_S41_CPP"/>
    <property type="match status" value="1"/>
</dbReference>
<dbReference type="GO" id="GO:0006508">
    <property type="term" value="P:proteolysis"/>
    <property type="evidence" value="ECO:0007669"/>
    <property type="project" value="UniProtKB-KW"/>
</dbReference>
<dbReference type="InterPro" id="IPR004447">
    <property type="entry name" value="Peptidase_S41A"/>
</dbReference>
<sequence>MKKIEKFCVCFLSFIIVLSYILVLPVNAAGEYSDYLDSVMNMVLERYYRDVTREKLLEGALKGIFGGLDDYTVFYDMEEAESFFTSMEGNYQGIGVEIMQTSEGALITRVFDNSPAESAGLLPDDIIVTVNGQDVKGLSTQDIANLIKGEKGTIVEIGVIRGSSDEIIYFSVERNVVNLSPVEWKIYDDVMYIKLESFSSNSAHYFGQALKEADSRGIKKLVLDLRNNPGGEVSQAVNIAKFLVSKGIITTLDFKSEEYQDVVYRSHLEKPKYVTAVLVNGNTASASEILAGAIQDSGDGFLVGTKTFGKGVFQNVYPILNPEAYEKYKSLYGESIVDGYEWMNKYNIRVMQSDIIGWVKITTGHYLTRNGRMIDGVGLIPDFAVEDYSLIEGIDINSIKELGSDRTIELNGVGNDVYSCEKILKIKGYDIDTPDNILDAKTSDALKKYQADKGIKVTGVLDGTTKNKLNEDLNNLRFTIDKPLAKAIELLKLLN</sequence>
<dbReference type="InterPro" id="IPR005151">
    <property type="entry name" value="Tail-specific_protease"/>
</dbReference>
<dbReference type="GO" id="GO:0007165">
    <property type="term" value="P:signal transduction"/>
    <property type="evidence" value="ECO:0007669"/>
    <property type="project" value="TreeGrafter"/>
</dbReference>
<dbReference type="Gene3D" id="1.10.101.10">
    <property type="entry name" value="PGBD-like superfamily/PGBD"/>
    <property type="match status" value="1"/>
</dbReference>
<dbReference type="InterPro" id="IPR041489">
    <property type="entry name" value="PDZ_6"/>
</dbReference>
<evidence type="ECO:0000313" key="8">
    <source>
        <dbReference type="Proteomes" id="UP000092971"/>
    </source>
</evidence>
<protein>
    <submittedName>
        <fullName evidence="7">CtpA-like serine protease</fullName>
    </submittedName>
</protein>
<evidence type="ECO:0000259" key="6">
    <source>
        <dbReference type="PROSITE" id="PS50106"/>
    </source>
</evidence>
<evidence type="ECO:0000256" key="2">
    <source>
        <dbReference type="ARBA" id="ARBA00022670"/>
    </source>
</evidence>
<dbReference type="PANTHER" id="PTHR32060">
    <property type="entry name" value="TAIL-SPECIFIC PROTEASE"/>
    <property type="match status" value="1"/>
</dbReference>
<dbReference type="InterPro" id="IPR001478">
    <property type="entry name" value="PDZ"/>
</dbReference>
<dbReference type="Gene3D" id="2.30.42.10">
    <property type="match status" value="1"/>
</dbReference>
<evidence type="ECO:0000256" key="5">
    <source>
        <dbReference type="RuleBase" id="RU004404"/>
    </source>
</evidence>
<dbReference type="OrthoDB" id="9812068at2"/>
<dbReference type="InterPro" id="IPR036034">
    <property type="entry name" value="PDZ_sf"/>
</dbReference>
<dbReference type="GO" id="GO:0004175">
    <property type="term" value="F:endopeptidase activity"/>
    <property type="evidence" value="ECO:0007669"/>
    <property type="project" value="TreeGrafter"/>
</dbReference>
<dbReference type="SUPFAM" id="SSF50156">
    <property type="entry name" value="PDZ domain-like"/>
    <property type="match status" value="1"/>
</dbReference>
<dbReference type="InterPro" id="IPR029045">
    <property type="entry name" value="ClpP/crotonase-like_dom_sf"/>
</dbReference>
<dbReference type="GO" id="GO:0030288">
    <property type="term" value="C:outer membrane-bounded periplasmic space"/>
    <property type="evidence" value="ECO:0007669"/>
    <property type="project" value="TreeGrafter"/>
</dbReference>
<keyword evidence="3 5" id="KW-0378">Hydrolase</keyword>
<keyword evidence="2 5" id="KW-0645">Protease</keyword>
<dbReference type="SUPFAM" id="SSF52096">
    <property type="entry name" value="ClpP/crotonase"/>
    <property type="match status" value="1"/>
</dbReference>
<gene>
    <name evidence="7" type="ORF">CSTERTH_05715</name>
</gene>
<dbReference type="Pfam" id="PF01471">
    <property type="entry name" value="PG_binding_1"/>
    <property type="match status" value="1"/>
</dbReference>
<dbReference type="InterPro" id="IPR036366">
    <property type="entry name" value="PGBDSf"/>
</dbReference>
<feature type="domain" description="PDZ" evidence="6">
    <location>
        <begin position="84"/>
        <end position="148"/>
    </location>
</feature>
<proteinExistence type="inferred from homology"/>
<dbReference type="SMART" id="SM00245">
    <property type="entry name" value="TSPc"/>
    <property type="match status" value="1"/>
</dbReference>
<dbReference type="Pfam" id="PF17820">
    <property type="entry name" value="PDZ_6"/>
    <property type="match status" value="1"/>
</dbReference>
<keyword evidence="4 5" id="KW-0720">Serine protease</keyword>
<organism evidence="7 8">
    <name type="scientific">Thermoclostridium stercorarium subsp. thermolacticum DSM 2910</name>
    <dbReference type="NCBI Taxonomy" id="1121336"/>
    <lineage>
        <taxon>Bacteria</taxon>
        <taxon>Bacillati</taxon>
        <taxon>Bacillota</taxon>
        <taxon>Clostridia</taxon>
        <taxon>Eubacteriales</taxon>
        <taxon>Oscillospiraceae</taxon>
        <taxon>Thermoclostridium</taxon>
    </lineage>
</organism>
<dbReference type="PANTHER" id="PTHR32060:SF30">
    <property type="entry name" value="CARBOXY-TERMINAL PROCESSING PROTEASE CTPA"/>
    <property type="match status" value="1"/>
</dbReference>
<evidence type="ECO:0000313" key="7">
    <source>
        <dbReference type="EMBL" id="ANW98569.1"/>
    </source>
</evidence>
<accession>A0A1B1YCS4</accession>